<comment type="subcellular location">
    <subcellularLocation>
        <location evidence="1">Secreted</location>
    </subcellularLocation>
</comment>
<evidence type="ECO:0000256" key="6">
    <source>
        <dbReference type="ARBA" id="ARBA00023180"/>
    </source>
</evidence>
<dbReference type="GO" id="GO:0071555">
    <property type="term" value="P:cell wall organization"/>
    <property type="evidence" value="ECO:0007669"/>
    <property type="project" value="UniProtKB-KW"/>
</dbReference>
<evidence type="ECO:0000256" key="16">
    <source>
        <dbReference type="ARBA" id="ARBA00043257"/>
    </source>
</evidence>
<gene>
    <name evidence="20" type="ORF">N7468_008732</name>
</gene>
<dbReference type="AlphaFoldDB" id="A0A9W9TEC0"/>
<accession>A0A9W9TEC0</accession>
<evidence type="ECO:0000256" key="1">
    <source>
        <dbReference type="ARBA" id="ARBA00004613"/>
    </source>
</evidence>
<feature type="signal peptide" evidence="18">
    <location>
        <begin position="1"/>
        <end position="18"/>
    </location>
</feature>
<evidence type="ECO:0000256" key="10">
    <source>
        <dbReference type="ARBA" id="ARBA00023326"/>
    </source>
</evidence>
<evidence type="ECO:0000256" key="13">
    <source>
        <dbReference type="ARBA" id="ARBA00038935"/>
    </source>
</evidence>
<comment type="catalytic activity">
    <reaction evidence="11">
        <text>Random hydrolysis of (1-&gt;6)-linkages in (1-&gt;6)-beta-D-glucans.</text>
        <dbReference type="EC" id="3.2.1.75"/>
    </reaction>
</comment>
<keyword evidence="10" id="KW-0624">Polysaccharide degradation</keyword>
<keyword evidence="6" id="KW-0325">Glycoprotein</keyword>
<dbReference type="Gene3D" id="3.20.20.80">
    <property type="entry name" value="Glycosidases"/>
    <property type="match status" value="1"/>
</dbReference>
<dbReference type="EC" id="3.2.1.75" evidence="13"/>
<feature type="non-terminal residue" evidence="20">
    <location>
        <position position="1"/>
    </location>
</feature>
<protein>
    <recommendedName>
        <fullName evidence="13">glucan endo-1,6-beta-glucosidase</fullName>
        <ecNumber evidence="13">3.2.1.75</ecNumber>
    </recommendedName>
    <alternativeName>
        <fullName evidence="15">Beta-1,6-glucanase B</fullName>
    </alternativeName>
    <alternativeName>
        <fullName evidence="14">Endo-1,6-beta-D-glucanase B</fullName>
    </alternativeName>
    <alternativeName>
        <fullName evidence="16">Endo-1,6-beta-glucanase B</fullName>
    </alternativeName>
</protein>
<evidence type="ECO:0000256" key="9">
    <source>
        <dbReference type="ARBA" id="ARBA00023316"/>
    </source>
</evidence>
<evidence type="ECO:0000256" key="8">
    <source>
        <dbReference type="ARBA" id="ARBA00023295"/>
    </source>
</evidence>
<evidence type="ECO:0000256" key="7">
    <source>
        <dbReference type="ARBA" id="ARBA00023277"/>
    </source>
</evidence>
<keyword evidence="5 17" id="KW-0378">Hydrolase</keyword>
<keyword evidence="8 17" id="KW-0326">Glycosidase</keyword>
<dbReference type="GeneID" id="83205331"/>
<dbReference type="RefSeq" id="XP_058326358.1">
    <property type="nucleotide sequence ID" value="XM_058478028.1"/>
</dbReference>
<proteinExistence type="inferred from homology"/>
<dbReference type="InterPro" id="IPR017853">
    <property type="entry name" value="GH"/>
</dbReference>
<dbReference type="OrthoDB" id="1887033at2759"/>
<comment type="caution">
    <text evidence="20">The sequence shown here is derived from an EMBL/GenBank/DDBJ whole genome shotgun (WGS) entry which is preliminary data.</text>
</comment>
<dbReference type="GO" id="GO:0046557">
    <property type="term" value="F:glucan endo-1,6-beta-glucosidase activity"/>
    <property type="evidence" value="ECO:0007669"/>
    <property type="project" value="UniProtKB-EC"/>
</dbReference>
<dbReference type="GO" id="GO:0009986">
    <property type="term" value="C:cell surface"/>
    <property type="evidence" value="ECO:0007669"/>
    <property type="project" value="TreeGrafter"/>
</dbReference>
<dbReference type="PANTHER" id="PTHR31297:SF39">
    <property type="entry name" value="GLUCAN ENDO-1,6-BETA-GLUCOSIDASE B"/>
    <property type="match status" value="1"/>
</dbReference>
<dbReference type="Proteomes" id="UP001150941">
    <property type="component" value="Unassembled WGS sequence"/>
</dbReference>
<dbReference type="GO" id="GO:0009251">
    <property type="term" value="P:glucan catabolic process"/>
    <property type="evidence" value="ECO:0007669"/>
    <property type="project" value="TreeGrafter"/>
</dbReference>
<keyword evidence="9" id="KW-0961">Cell wall biogenesis/degradation</keyword>
<evidence type="ECO:0000313" key="20">
    <source>
        <dbReference type="EMBL" id="KAJ5219528.1"/>
    </source>
</evidence>
<name>A0A9W9TEC0_9EURO</name>
<evidence type="ECO:0000256" key="5">
    <source>
        <dbReference type="ARBA" id="ARBA00022801"/>
    </source>
</evidence>
<keyword evidence="7" id="KW-0119">Carbohydrate metabolism</keyword>
<sequence length="400" mass="45370">MKHPPLNLLLAGLPVALAWLPTDAGRSLSAFSSNGTSKIRGVNLGSSFVVEPWMAYTEWHKNIGCGQYKAEWECVQGIGQEAANTAFKKHWQTWITQDDISKMRSYSLNTIRIPIGFWMDEDLINDNEYYPRNNALEDFTNICQWATDAGMYIIVDVHGVPGAQEAHQPFTGRYVDNAEFYQNDENAERTYKFYEYLIDNFQNNTNAFKNVGALELVNEPFQNTRNASTKWLVQTFYPTAIDRIRAKEASLGVSSADALHIVTMDDKWNSGGNPTQDLNATQKTHLLFDDHNYESYLISNASSIDEFVSDACGDNRKSAVSPKVVGEWSLTFNNKGDNFTPMSNHVSSYSKWFSAQQRQYEALSGWVFWSWKTDEGLVNVEQWNYQKAVEAGIINTDLNS</sequence>
<keyword evidence="3" id="KW-0964">Secreted</keyword>
<keyword evidence="4 18" id="KW-0732">Signal</keyword>
<evidence type="ECO:0000256" key="15">
    <source>
        <dbReference type="ARBA" id="ARBA00042025"/>
    </source>
</evidence>
<dbReference type="Pfam" id="PF00150">
    <property type="entry name" value="Cellulase"/>
    <property type="match status" value="1"/>
</dbReference>
<dbReference type="InterPro" id="IPR050386">
    <property type="entry name" value="Glycosyl_hydrolase_5"/>
</dbReference>
<evidence type="ECO:0000256" key="17">
    <source>
        <dbReference type="RuleBase" id="RU361153"/>
    </source>
</evidence>
<dbReference type="GO" id="GO:0004338">
    <property type="term" value="F:glucan exo-1,3-beta-glucosidase activity"/>
    <property type="evidence" value="ECO:0007669"/>
    <property type="project" value="TreeGrafter"/>
</dbReference>
<reference evidence="20" key="2">
    <citation type="journal article" date="2023" name="IMA Fungus">
        <title>Comparative genomic study of the Penicillium genus elucidates a diverse pangenome and 15 lateral gene transfer events.</title>
        <authorList>
            <person name="Petersen C."/>
            <person name="Sorensen T."/>
            <person name="Nielsen M.R."/>
            <person name="Sondergaard T.E."/>
            <person name="Sorensen J.L."/>
            <person name="Fitzpatrick D.A."/>
            <person name="Frisvad J.C."/>
            <person name="Nielsen K.L."/>
        </authorList>
    </citation>
    <scope>NUCLEOTIDE SEQUENCE</scope>
    <source>
        <strain evidence="20">IBT 19713</strain>
    </source>
</reference>
<evidence type="ECO:0000256" key="4">
    <source>
        <dbReference type="ARBA" id="ARBA00022729"/>
    </source>
</evidence>
<evidence type="ECO:0000256" key="2">
    <source>
        <dbReference type="ARBA" id="ARBA00005641"/>
    </source>
</evidence>
<evidence type="ECO:0000313" key="21">
    <source>
        <dbReference type="Proteomes" id="UP001150941"/>
    </source>
</evidence>
<keyword evidence="21" id="KW-1185">Reference proteome</keyword>
<evidence type="ECO:0000256" key="18">
    <source>
        <dbReference type="SAM" id="SignalP"/>
    </source>
</evidence>
<reference evidence="20" key="1">
    <citation type="submission" date="2022-11" db="EMBL/GenBank/DDBJ databases">
        <authorList>
            <person name="Petersen C."/>
        </authorList>
    </citation>
    <scope>NUCLEOTIDE SEQUENCE</scope>
    <source>
        <strain evidence="20">IBT 19713</strain>
    </source>
</reference>
<dbReference type="EMBL" id="JAPQKS010000007">
    <property type="protein sequence ID" value="KAJ5219528.1"/>
    <property type="molecule type" value="Genomic_DNA"/>
</dbReference>
<evidence type="ECO:0000256" key="11">
    <source>
        <dbReference type="ARBA" id="ARBA00036633"/>
    </source>
</evidence>
<dbReference type="SUPFAM" id="SSF51445">
    <property type="entry name" value="(Trans)glycosidases"/>
    <property type="match status" value="1"/>
</dbReference>
<dbReference type="PANTHER" id="PTHR31297">
    <property type="entry name" value="GLUCAN ENDO-1,6-BETA-GLUCOSIDASE B"/>
    <property type="match status" value="1"/>
</dbReference>
<comment type="function">
    <text evidence="12">Beta-glucanases participate in the metabolism of beta-glucan, the main structural component of the cell wall. Acts on lutean, pustulan and 1,6-oligo-beta-D-glucosides.</text>
</comment>
<evidence type="ECO:0000256" key="3">
    <source>
        <dbReference type="ARBA" id="ARBA00022525"/>
    </source>
</evidence>
<evidence type="ECO:0000256" key="14">
    <source>
        <dbReference type="ARBA" id="ARBA00041472"/>
    </source>
</evidence>
<dbReference type="GO" id="GO:0005576">
    <property type="term" value="C:extracellular region"/>
    <property type="evidence" value="ECO:0007669"/>
    <property type="project" value="UniProtKB-SubCell"/>
</dbReference>
<evidence type="ECO:0000256" key="12">
    <source>
        <dbReference type="ARBA" id="ARBA00037628"/>
    </source>
</evidence>
<comment type="similarity">
    <text evidence="2 17">Belongs to the glycosyl hydrolase 5 (cellulase A) family.</text>
</comment>
<feature type="chain" id="PRO_5040789317" description="glucan endo-1,6-beta-glucosidase" evidence="18">
    <location>
        <begin position="19"/>
        <end position="400"/>
    </location>
</feature>
<dbReference type="InterPro" id="IPR001547">
    <property type="entry name" value="Glyco_hydro_5"/>
</dbReference>
<feature type="domain" description="Glycoside hydrolase family 5" evidence="19">
    <location>
        <begin position="79"/>
        <end position="373"/>
    </location>
</feature>
<evidence type="ECO:0000259" key="19">
    <source>
        <dbReference type="Pfam" id="PF00150"/>
    </source>
</evidence>
<organism evidence="20 21">
    <name type="scientific">Penicillium chermesinum</name>
    <dbReference type="NCBI Taxonomy" id="63820"/>
    <lineage>
        <taxon>Eukaryota</taxon>
        <taxon>Fungi</taxon>
        <taxon>Dikarya</taxon>
        <taxon>Ascomycota</taxon>
        <taxon>Pezizomycotina</taxon>
        <taxon>Eurotiomycetes</taxon>
        <taxon>Eurotiomycetidae</taxon>
        <taxon>Eurotiales</taxon>
        <taxon>Aspergillaceae</taxon>
        <taxon>Penicillium</taxon>
    </lineage>
</organism>